<keyword evidence="6" id="KW-0227">DNA damage</keyword>
<dbReference type="GO" id="GO:0016787">
    <property type="term" value="F:hydrolase activity"/>
    <property type="evidence" value="ECO:0007669"/>
    <property type="project" value="UniProtKB-KW"/>
</dbReference>
<keyword evidence="9" id="KW-0234">DNA repair</keyword>
<dbReference type="Proteomes" id="UP001634394">
    <property type="component" value="Unassembled WGS sequence"/>
</dbReference>
<gene>
    <name evidence="12" type="ORF">ACJMK2_043691</name>
</gene>
<keyword evidence="4" id="KW-0540">Nuclease</keyword>
<evidence type="ECO:0000256" key="3">
    <source>
        <dbReference type="ARBA" id="ARBA00004322"/>
    </source>
</evidence>
<dbReference type="Pfam" id="PF03372">
    <property type="entry name" value="Exo_endo_phos"/>
    <property type="match status" value="1"/>
</dbReference>
<dbReference type="InterPro" id="IPR036691">
    <property type="entry name" value="Endo/exonu/phosph_ase_sf"/>
</dbReference>
<evidence type="ECO:0000256" key="6">
    <source>
        <dbReference type="ARBA" id="ARBA00022763"/>
    </source>
</evidence>
<keyword evidence="13" id="KW-1185">Reference proteome</keyword>
<comment type="caution">
    <text evidence="12">The sequence shown here is derived from an EMBL/GenBank/DDBJ whole genome shotgun (WGS) entry which is preliminary data.</text>
</comment>
<reference evidence="12 13" key="1">
    <citation type="submission" date="2024-11" db="EMBL/GenBank/DDBJ databases">
        <title>Chromosome-level genome assembly of the freshwater bivalve Anodonta woodiana.</title>
        <authorList>
            <person name="Chen X."/>
        </authorList>
    </citation>
    <scope>NUCLEOTIDE SEQUENCE [LARGE SCALE GENOMIC DNA]</scope>
    <source>
        <strain evidence="12">MN2024</strain>
        <tissue evidence="12">Gills</tissue>
    </source>
</reference>
<protein>
    <recommendedName>
        <fullName evidence="11">Endonuclease/exonuclease/phosphatase domain-containing protein</fullName>
    </recommendedName>
</protein>
<organism evidence="12 13">
    <name type="scientific">Sinanodonta woodiana</name>
    <name type="common">Chinese pond mussel</name>
    <name type="synonym">Anodonta woodiana</name>
    <dbReference type="NCBI Taxonomy" id="1069815"/>
    <lineage>
        <taxon>Eukaryota</taxon>
        <taxon>Metazoa</taxon>
        <taxon>Spiralia</taxon>
        <taxon>Lophotrochozoa</taxon>
        <taxon>Mollusca</taxon>
        <taxon>Bivalvia</taxon>
        <taxon>Autobranchia</taxon>
        <taxon>Heteroconchia</taxon>
        <taxon>Palaeoheterodonta</taxon>
        <taxon>Unionida</taxon>
        <taxon>Unionoidea</taxon>
        <taxon>Unionidae</taxon>
        <taxon>Unioninae</taxon>
        <taxon>Sinanodonta</taxon>
    </lineage>
</organism>
<dbReference type="EMBL" id="JBJQND010000009">
    <property type="protein sequence ID" value="KAL3866389.1"/>
    <property type="molecule type" value="Genomic_DNA"/>
</dbReference>
<evidence type="ECO:0000259" key="11">
    <source>
        <dbReference type="Pfam" id="PF03372"/>
    </source>
</evidence>
<comment type="cofactor">
    <cofactor evidence="1">
        <name>Mn(2+)</name>
        <dbReference type="ChEBI" id="CHEBI:29035"/>
    </cofactor>
</comment>
<dbReference type="Gene3D" id="3.60.10.10">
    <property type="entry name" value="Endonuclease/exonuclease/phosphatase"/>
    <property type="match status" value="2"/>
</dbReference>
<dbReference type="InterPro" id="IPR005135">
    <property type="entry name" value="Endo/exonuclease/phosphatase"/>
</dbReference>
<sequence>MQEAMRVLAICSFILGTTFGYKYLEMKLVTFNAAMQDSLPMKEERREALIKGVKASRADVICMQEVFDSADIKFLKERLSKKYMYSFSFIHQSVTSLQERNEPPCKDPEFTALLTCISSKCSQIDTRVDGGLLAFYACLQQQCASYIYNLTQECLTCFFLRYDINKAINLCHLNFTAMVNVPGLLLFSKLKLLNASAVEYHPNVKEVAKRGYIQANIEKIGTVVCTHLSTPFLGNLYPEAFHKYGNYSVQNMAEVNKLLAAVKGITPLVLAGDFNTGPKQPKSDVCAKLPESYNVLTSSEASLVPTTIKKCTFCTGNTWLKQKCGWTIDHIFLRGHTLKCITRILDDPFVQKQHYISDHYGVMATIKVRKSK</sequence>
<evidence type="ECO:0000256" key="8">
    <source>
        <dbReference type="ARBA" id="ARBA00022842"/>
    </source>
</evidence>
<dbReference type="GO" id="GO:0006281">
    <property type="term" value="P:DNA repair"/>
    <property type="evidence" value="ECO:0007669"/>
    <property type="project" value="UniProtKB-KW"/>
</dbReference>
<evidence type="ECO:0000256" key="1">
    <source>
        <dbReference type="ARBA" id="ARBA00001936"/>
    </source>
</evidence>
<comment type="cofactor">
    <cofactor evidence="2">
        <name>Mg(2+)</name>
        <dbReference type="ChEBI" id="CHEBI:18420"/>
    </cofactor>
</comment>
<keyword evidence="7" id="KW-0378">Hydrolase</keyword>
<evidence type="ECO:0000256" key="4">
    <source>
        <dbReference type="ARBA" id="ARBA00022722"/>
    </source>
</evidence>
<keyword evidence="8" id="KW-0460">Magnesium</keyword>
<dbReference type="InterPro" id="IPR051547">
    <property type="entry name" value="TDP2-like"/>
</dbReference>
<dbReference type="PANTHER" id="PTHR15822">
    <property type="entry name" value="TRAF AND TNF RECEPTOR-ASSOCIATED PROTEIN"/>
    <property type="match status" value="1"/>
</dbReference>
<dbReference type="PANTHER" id="PTHR15822:SF4">
    <property type="entry name" value="TYROSYL-DNA PHOSPHODIESTERASE 2"/>
    <property type="match status" value="1"/>
</dbReference>
<evidence type="ECO:0000256" key="5">
    <source>
        <dbReference type="ARBA" id="ARBA00022723"/>
    </source>
</evidence>
<dbReference type="AlphaFoldDB" id="A0ABD3VXP7"/>
<accession>A0ABD3VXP7</accession>
<name>A0ABD3VXP7_SINWO</name>
<evidence type="ECO:0000256" key="7">
    <source>
        <dbReference type="ARBA" id="ARBA00022801"/>
    </source>
</evidence>
<dbReference type="GO" id="GO:0004518">
    <property type="term" value="F:nuclease activity"/>
    <property type="evidence" value="ECO:0007669"/>
    <property type="project" value="UniProtKB-KW"/>
</dbReference>
<evidence type="ECO:0000256" key="9">
    <source>
        <dbReference type="ARBA" id="ARBA00023204"/>
    </source>
</evidence>
<feature type="domain" description="Endonuclease/exonuclease/phosphatase" evidence="11">
    <location>
        <begin position="29"/>
        <end position="359"/>
    </location>
</feature>
<evidence type="ECO:0000256" key="10">
    <source>
        <dbReference type="ARBA" id="ARBA00023242"/>
    </source>
</evidence>
<keyword evidence="10" id="KW-0539">Nucleus</keyword>
<evidence type="ECO:0000313" key="12">
    <source>
        <dbReference type="EMBL" id="KAL3866389.1"/>
    </source>
</evidence>
<evidence type="ECO:0000256" key="2">
    <source>
        <dbReference type="ARBA" id="ARBA00001946"/>
    </source>
</evidence>
<dbReference type="SUPFAM" id="SSF56219">
    <property type="entry name" value="DNase I-like"/>
    <property type="match status" value="1"/>
</dbReference>
<evidence type="ECO:0000313" key="13">
    <source>
        <dbReference type="Proteomes" id="UP001634394"/>
    </source>
</evidence>
<dbReference type="GO" id="GO:0046872">
    <property type="term" value="F:metal ion binding"/>
    <property type="evidence" value="ECO:0007669"/>
    <property type="project" value="UniProtKB-KW"/>
</dbReference>
<proteinExistence type="predicted"/>
<comment type="subcellular location">
    <subcellularLocation>
        <location evidence="3">Nucleus</location>
        <location evidence="3">PML body</location>
    </subcellularLocation>
</comment>
<keyword evidence="5" id="KW-0479">Metal-binding</keyword>
<dbReference type="GO" id="GO:0016605">
    <property type="term" value="C:PML body"/>
    <property type="evidence" value="ECO:0007669"/>
    <property type="project" value="UniProtKB-SubCell"/>
</dbReference>